<evidence type="ECO:0000256" key="3">
    <source>
        <dbReference type="ARBA" id="ARBA00022679"/>
    </source>
</evidence>
<evidence type="ECO:0000313" key="8">
    <source>
        <dbReference type="Proteomes" id="UP000501558"/>
    </source>
</evidence>
<evidence type="ECO:0000256" key="1">
    <source>
        <dbReference type="ARBA" id="ARBA00001946"/>
    </source>
</evidence>
<evidence type="ECO:0000256" key="6">
    <source>
        <dbReference type="RuleBase" id="RU004466"/>
    </source>
</evidence>
<keyword evidence="5" id="KW-0460">Magnesium</keyword>
<evidence type="ECO:0000256" key="4">
    <source>
        <dbReference type="ARBA" id="ARBA00022723"/>
    </source>
</evidence>
<dbReference type="PROSITE" id="PS00723">
    <property type="entry name" value="POLYPRENYL_SYNTHASE_1"/>
    <property type="match status" value="1"/>
</dbReference>
<keyword evidence="4" id="KW-0479">Metal-binding</keyword>
<dbReference type="Pfam" id="PF00348">
    <property type="entry name" value="polyprenyl_synt"/>
    <property type="match status" value="1"/>
</dbReference>
<organism evidence="7 8">
    <name type="scientific">Pseudolactococcus raffinolactis</name>
    <dbReference type="NCBI Taxonomy" id="1366"/>
    <lineage>
        <taxon>Bacteria</taxon>
        <taxon>Bacillati</taxon>
        <taxon>Bacillota</taxon>
        <taxon>Bacilli</taxon>
        <taxon>Lactobacillales</taxon>
        <taxon>Streptococcaceae</taxon>
        <taxon>Pseudolactococcus</taxon>
    </lineage>
</organism>
<protein>
    <submittedName>
        <fullName evidence="7">Polyprenyl synthetase family protein</fullName>
    </submittedName>
</protein>
<dbReference type="GO" id="GO:0008299">
    <property type="term" value="P:isoprenoid biosynthetic process"/>
    <property type="evidence" value="ECO:0007669"/>
    <property type="project" value="InterPro"/>
</dbReference>
<evidence type="ECO:0000256" key="2">
    <source>
        <dbReference type="ARBA" id="ARBA00006706"/>
    </source>
</evidence>
<dbReference type="PROSITE" id="PS00444">
    <property type="entry name" value="POLYPRENYL_SYNTHASE_2"/>
    <property type="match status" value="1"/>
</dbReference>
<dbReference type="InterPro" id="IPR000092">
    <property type="entry name" value="Polyprenyl_synt"/>
</dbReference>
<accession>A0A290Q527</accession>
<keyword evidence="3 6" id="KW-0808">Transferase</keyword>
<evidence type="ECO:0000256" key="5">
    <source>
        <dbReference type="ARBA" id="ARBA00022842"/>
    </source>
</evidence>
<dbReference type="SFLD" id="SFLDS00005">
    <property type="entry name" value="Isoprenoid_Synthase_Type_I"/>
    <property type="match status" value="1"/>
</dbReference>
<evidence type="ECO:0000313" key="7">
    <source>
        <dbReference type="EMBL" id="QIW58511.1"/>
    </source>
</evidence>
<dbReference type="PANTHER" id="PTHR12001">
    <property type="entry name" value="GERANYLGERANYL PYROPHOSPHATE SYNTHASE"/>
    <property type="match status" value="1"/>
</dbReference>
<dbReference type="AlphaFoldDB" id="A0A290Q527"/>
<dbReference type="CDD" id="cd00685">
    <property type="entry name" value="Trans_IPPS_HT"/>
    <property type="match status" value="1"/>
</dbReference>
<dbReference type="SUPFAM" id="SSF48576">
    <property type="entry name" value="Terpenoid synthases"/>
    <property type="match status" value="1"/>
</dbReference>
<dbReference type="InterPro" id="IPR033749">
    <property type="entry name" value="Polyprenyl_synt_CS"/>
</dbReference>
<dbReference type="GO" id="GO:0046872">
    <property type="term" value="F:metal ion binding"/>
    <property type="evidence" value="ECO:0007669"/>
    <property type="project" value="UniProtKB-KW"/>
</dbReference>
<comment type="cofactor">
    <cofactor evidence="1">
        <name>Mg(2+)</name>
        <dbReference type="ChEBI" id="CHEBI:18420"/>
    </cofactor>
</comment>
<dbReference type="KEGG" id="lrn:CMV25_10545"/>
<proteinExistence type="inferred from homology"/>
<dbReference type="Gene3D" id="1.10.600.10">
    <property type="entry name" value="Farnesyl Diphosphate Synthase"/>
    <property type="match status" value="1"/>
</dbReference>
<dbReference type="GO" id="GO:0004659">
    <property type="term" value="F:prenyltransferase activity"/>
    <property type="evidence" value="ECO:0007669"/>
    <property type="project" value="InterPro"/>
</dbReference>
<dbReference type="EMBL" id="CP047628">
    <property type="protein sequence ID" value="QIW58511.1"/>
    <property type="molecule type" value="Genomic_DNA"/>
</dbReference>
<dbReference type="RefSeq" id="WP_096040438.1">
    <property type="nucleotide sequence ID" value="NZ_CBCPKB010000004.1"/>
</dbReference>
<dbReference type="InterPro" id="IPR008949">
    <property type="entry name" value="Isoprenoid_synthase_dom_sf"/>
</dbReference>
<keyword evidence="8" id="KW-1185">Reference proteome</keyword>
<sequence length="314" mass="35296">MTFWTPYPHLSNQLEQVQYMMTTAIHVKNPQTQAAILNLFASGGKRLRPAYLLLFSEFTDLEPDKRIALASSIEMLHTATLIHDDVIDQAETRRGVPTISHLYGPEIAVYAGDYLFIAVFRLMIQHALDLSNLSQRVEAMEKLLNGELGQMNLKFNTEQTISDYIDNISGKTAELFAQACAVAPFADGNYRLAQLAYDIGLNIGIAFQIMDDYLDYTADSETLGKPVLADMQQGIYSAPVLFALGADTRVAECLKQEDFDTVFKIIQQTEALQKTYDLARQYTTTALKLINKLPNTPVKSDIRQITEELLERQL</sequence>
<dbReference type="Proteomes" id="UP000501558">
    <property type="component" value="Chromosome"/>
</dbReference>
<name>A0A290Q527_9LACT</name>
<gene>
    <name evidence="7" type="ORF">GU334_06130</name>
</gene>
<reference evidence="7 8" key="1">
    <citation type="submission" date="2019-12" db="EMBL/GenBank/DDBJ databases">
        <title>Whole genome sequences of Lactococcus raffinolactis strains isolated from sewage.</title>
        <authorList>
            <person name="Ybazeta G."/>
            <person name="Ross M."/>
            <person name="Brabant-Kirwan D."/>
            <person name="Saleh M."/>
            <person name="Dillon J.A."/>
            <person name="Splinter K."/>
            <person name="Nokhbeh R."/>
        </authorList>
    </citation>
    <scope>NUCLEOTIDE SEQUENCE [LARGE SCALE GENOMIC DNA]</scope>
    <source>
        <strain evidence="7 8">Lr_19_14</strain>
    </source>
</reference>
<dbReference type="PANTHER" id="PTHR12001:SF69">
    <property type="entry name" value="ALL TRANS-POLYPRENYL-DIPHOSPHATE SYNTHASE PDSS1"/>
    <property type="match status" value="1"/>
</dbReference>
<comment type="similarity">
    <text evidence="2 6">Belongs to the FPP/GGPP synthase family.</text>
</comment>